<keyword evidence="3" id="KW-1185">Reference proteome</keyword>
<dbReference type="EMBL" id="CP097966">
    <property type="protein sequence ID" value="URQ63096.1"/>
    <property type="molecule type" value="Genomic_DNA"/>
</dbReference>
<evidence type="ECO:0000313" key="2">
    <source>
        <dbReference type="EMBL" id="URQ63096.1"/>
    </source>
</evidence>
<sequence length="164" mass="18620">MKFIFLPLVLLSLNLFSGDTVFEDLLDEFTDKRQISIGLVGDEHVSYSSELILIYCADGRDPIMGIQKGILIGLNSNPSITLRFDKNKPITEEFSYNSSQDILFTFDRDFMTSFLNNLRNSNNLIVKIQGKSEIMRFTDLDNSKKHVAEFINAASEMPSSCDLF</sequence>
<protein>
    <submittedName>
        <fullName evidence="2">Uncharacterized protein</fullName>
    </submittedName>
</protein>
<evidence type="ECO:0000313" key="3">
    <source>
        <dbReference type="Proteomes" id="UP001056381"/>
    </source>
</evidence>
<keyword evidence="1" id="KW-0732">Signal</keyword>
<proteinExistence type="predicted"/>
<dbReference type="Proteomes" id="UP001056381">
    <property type="component" value="Chromosome"/>
</dbReference>
<gene>
    <name evidence="2" type="ORF">M9B40_05075</name>
</gene>
<dbReference type="AlphaFoldDB" id="A0A9Q8TYE1"/>
<feature type="signal peptide" evidence="1">
    <location>
        <begin position="1"/>
        <end position="17"/>
    </location>
</feature>
<organism evidence="2 3">
    <name type="scientific">SAR86 cluster bacterium</name>
    <dbReference type="NCBI Taxonomy" id="2030880"/>
    <lineage>
        <taxon>Bacteria</taxon>
        <taxon>Pseudomonadati</taxon>
        <taxon>Pseudomonadota</taxon>
        <taxon>Gammaproteobacteria</taxon>
        <taxon>SAR86 cluster</taxon>
    </lineage>
</organism>
<accession>A0A9Q8TYE1</accession>
<feature type="chain" id="PRO_5040313012" evidence="1">
    <location>
        <begin position="18"/>
        <end position="164"/>
    </location>
</feature>
<evidence type="ECO:0000256" key="1">
    <source>
        <dbReference type="SAM" id="SignalP"/>
    </source>
</evidence>
<reference evidence="2" key="1">
    <citation type="submission" date="2022-05" db="EMBL/GenBank/DDBJ databases">
        <title>Single-amplified genomics reveal most streamlined microbe among free-living bacteria.</title>
        <authorList>
            <person name="Roda-Garcia J."/>
            <person name="Haro-Moreno J.M."/>
            <person name="Rodriguez-Valera F."/>
            <person name="Almagro-Moreno S."/>
            <person name="Lopez-Perez M."/>
        </authorList>
    </citation>
    <scope>NUCLEOTIDE SEQUENCE</scope>
    <source>
        <strain evidence="2">TMED112-D2-2</strain>
    </source>
</reference>
<name>A0A9Q8TYE1_9GAMM</name>